<keyword evidence="2" id="KW-0732">Signal</keyword>
<dbReference type="RefSeq" id="WP_188464106.1">
    <property type="nucleotide sequence ID" value="NZ_BMFQ01000002.1"/>
</dbReference>
<evidence type="ECO:0008006" key="5">
    <source>
        <dbReference type="Google" id="ProtNLM"/>
    </source>
</evidence>
<keyword evidence="1" id="KW-0472">Membrane</keyword>
<gene>
    <name evidence="3" type="ORF">GCM10010976_18580</name>
</gene>
<organism evidence="3 4">
    <name type="scientific">Bizionia arctica</name>
    <dbReference type="NCBI Taxonomy" id="1495645"/>
    <lineage>
        <taxon>Bacteria</taxon>
        <taxon>Pseudomonadati</taxon>
        <taxon>Bacteroidota</taxon>
        <taxon>Flavobacteriia</taxon>
        <taxon>Flavobacteriales</taxon>
        <taxon>Flavobacteriaceae</taxon>
        <taxon>Bizionia</taxon>
    </lineage>
</organism>
<accession>A0A917GI83</accession>
<protein>
    <recommendedName>
        <fullName evidence="5">DUF4129 domain-containing protein</fullName>
    </recommendedName>
</protein>
<evidence type="ECO:0000256" key="2">
    <source>
        <dbReference type="SAM" id="SignalP"/>
    </source>
</evidence>
<feature type="chain" id="PRO_5037157647" description="DUF4129 domain-containing protein" evidence="2">
    <location>
        <begin position="20"/>
        <end position="220"/>
    </location>
</feature>
<feature type="signal peptide" evidence="2">
    <location>
        <begin position="1"/>
        <end position="19"/>
    </location>
</feature>
<sequence length="220" mass="25614">MKKLLLLMYFIFISILSSAQTAVDSINYENHKKEVETKISINLPETLKIENIGSDLNEKNEWKDKMPWIVALIIGLLSVLANYIIANQLRKTTKENLNIEYKATIASKNRQDWINEVRHTLTEFLTSTLYLSNIENDKIDENNKFLEKLVFAKSKLELLLSDSKTEQKDLIDSVENLLTLITNKSKEPNFETKVRISRDKTIQVARTLFNIHWEKIKSLK</sequence>
<dbReference type="AlphaFoldDB" id="A0A917GI83"/>
<feature type="transmembrane region" description="Helical" evidence="1">
    <location>
        <begin position="66"/>
        <end position="85"/>
    </location>
</feature>
<keyword evidence="4" id="KW-1185">Reference proteome</keyword>
<evidence type="ECO:0000256" key="1">
    <source>
        <dbReference type="SAM" id="Phobius"/>
    </source>
</evidence>
<keyword evidence="1" id="KW-0812">Transmembrane</keyword>
<reference evidence="3" key="1">
    <citation type="journal article" date="2014" name="Int. J. Syst. Evol. Microbiol.">
        <title>Complete genome sequence of Corynebacterium casei LMG S-19264T (=DSM 44701T), isolated from a smear-ripened cheese.</title>
        <authorList>
            <consortium name="US DOE Joint Genome Institute (JGI-PGF)"/>
            <person name="Walter F."/>
            <person name="Albersmeier A."/>
            <person name="Kalinowski J."/>
            <person name="Ruckert C."/>
        </authorList>
    </citation>
    <scope>NUCLEOTIDE SEQUENCE</scope>
    <source>
        <strain evidence="3">CGMCC 1.12751</strain>
    </source>
</reference>
<reference evidence="3" key="2">
    <citation type="submission" date="2020-09" db="EMBL/GenBank/DDBJ databases">
        <authorList>
            <person name="Sun Q."/>
            <person name="Zhou Y."/>
        </authorList>
    </citation>
    <scope>NUCLEOTIDE SEQUENCE</scope>
    <source>
        <strain evidence="3">CGMCC 1.12751</strain>
    </source>
</reference>
<evidence type="ECO:0000313" key="4">
    <source>
        <dbReference type="Proteomes" id="UP000625976"/>
    </source>
</evidence>
<dbReference type="EMBL" id="BMFQ01000002">
    <property type="protein sequence ID" value="GGG47441.1"/>
    <property type="molecule type" value="Genomic_DNA"/>
</dbReference>
<evidence type="ECO:0000313" key="3">
    <source>
        <dbReference type="EMBL" id="GGG47441.1"/>
    </source>
</evidence>
<comment type="caution">
    <text evidence="3">The sequence shown here is derived from an EMBL/GenBank/DDBJ whole genome shotgun (WGS) entry which is preliminary data.</text>
</comment>
<dbReference type="Proteomes" id="UP000625976">
    <property type="component" value="Unassembled WGS sequence"/>
</dbReference>
<proteinExistence type="predicted"/>
<name>A0A917GI83_9FLAO</name>
<keyword evidence="1" id="KW-1133">Transmembrane helix</keyword>